<dbReference type="GO" id="GO:0000155">
    <property type="term" value="F:phosphorelay sensor kinase activity"/>
    <property type="evidence" value="ECO:0007669"/>
    <property type="project" value="InterPro"/>
</dbReference>
<dbReference type="SMART" id="SM00388">
    <property type="entry name" value="HisKA"/>
    <property type="match status" value="1"/>
</dbReference>
<keyword evidence="3" id="KW-0597">Phosphoprotein</keyword>
<dbReference type="InterPro" id="IPR029016">
    <property type="entry name" value="GAF-like_dom_sf"/>
</dbReference>
<gene>
    <name evidence="14" type="ORF">DW027_03765</name>
    <name evidence="13" type="ORF">DW042_11175</name>
    <name evidence="11" type="ORF">GA398_19745</name>
    <name evidence="10" type="ORF">GA424_09455</name>
    <name evidence="12" type="ORF">LD004_00145</name>
</gene>
<dbReference type="Proteomes" id="UP000434604">
    <property type="component" value="Unassembled WGS sequence"/>
</dbReference>
<dbReference type="SUPFAM" id="SSF55781">
    <property type="entry name" value="GAF domain-like"/>
    <property type="match status" value="1"/>
</dbReference>
<evidence type="ECO:0000313" key="11">
    <source>
        <dbReference type="EMBL" id="KAB6144105.1"/>
    </source>
</evidence>
<comment type="caution">
    <text evidence="13">The sequence shown here is derived from an EMBL/GenBank/DDBJ whole genome shotgun (WGS) entry which is preliminary data.</text>
</comment>
<organism evidence="13 15">
    <name type="scientific">Bacteroides xylanisolvens</name>
    <dbReference type="NCBI Taxonomy" id="371601"/>
    <lineage>
        <taxon>Bacteria</taxon>
        <taxon>Pseudomonadati</taxon>
        <taxon>Bacteroidota</taxon>
        <taxon>Bacteroidia</taxon>
        <taxon>Bacteroidales</taxon>
        <taxon>Bacteroidaceae</taxon>
        <taxon>Bacteroides</taxon>
    </lineage>
</organism>
<evidence type="ECO:0000313" key="12">
    <source>
        <dbReference type="EMBL" id="MCA4702032.1"/>
    </source>
</evidence>
<evidence type="ECO:0000256" key="6">
    <source>
        <dbReference type="ARBA" id="ARBA00022777"/>
    </source>
</evidence>
<name>A0A1Y4V672_9BACE</name>
<dbReference type="PANTHER" id="PTHR43711:SF31">
    <property type="entry name" value="HISTIDINE KINASE"/>
    <property type="match status" value="1"/>
</dbReference>
<evidence type="ECO:0000256" key="2">
    <source>
        <dbReference type="ARBA" id="ARBA00012438"/>
    </source>
</evidence>
<dbReference type="EMBL" id="JAIWYE010000001">
    <property type="protein sequence ID" value="MCA4702032.1"/>
    <property type="molecule type" value="Genomic_DNA"/>
</dbReference>
<dbReference type="InterPro" id="IPR004358">
    <property type="entry name" value="Sig_transdc_His_kin-like_C"/>
</dbReference>
<dbReference type="InterPro" id="IPR050736">
    <property type="entry name" value="Sensor_HK_Regulatory"/>
</dbReference>
<evidence type="ECO:0000313" key="13">
    <source>
        <dbReference type="EMBL" id="RHK97135.1"/>
    </source>
</evidence>
<dbReference type="Proteomes" id="UP000284417">
    <property type="component" value="Unassembled WGS sequence"/>
</dbReference>
<dbReference type="PANTHER" id="PTHR43711">
    <property type="entry name" value="TWO-COMPONENT HISTIDINE KINASE"/>
    <property type="match status" value="1"/>
</dbReference>
<dbReference type="InterPro" id="IPR003594">
    <property type="entry name" value="HATPase_dom"/>
</dbReference>
<reference evidence="17 18" key="2">
    <citation type="journal article" date="2019" name="Nat. Med.">
        <title>A library of human gut bacterial isolates paired with longitudinal multiomics data enables mechanistic microbiome research.</title>
        <authorList>
            <person name="Poyet M."/>
            <person name="Groussin M."/>
            <person name="Gibbons S.M."/>
            <person name="Avila-Pacheco J."/>
            <person name="Jiang X."/>
            <person name="Kearney S.M."/>
            <person name="Perrotta A.R."/>
            <person name="Berdy B."/>
            <person name="Zhao S."/>
            <person name="Lieberman T.D."/>
            <person name="Swanson P.K."/>
            <person name="Smith M."/>
            <person name="Roesemann S."/>
            <person name="Alexander J.E."/>
            <person name="Rich S.A."/>
            <person name="Livny J."/>
            <person name="Vlamakis H."/>
            <person name="Clish C."/>
            <person name="Bullock K."/>
            <person name="Deik A."/>
            <person name="Scott J."/>
            <person name="Pierce K.A."/>
            <person name="Xavier R.J."/>
            <person name="Alm E.J."/>
        </authorList>
    </citation>
    <scope>NUCLEOTIDE SEQUENCE [LARGE SCALE GENOMIC DNA]</scope>
    <source>
        <strain evidence="11 17">BIOML-A58</strain>
        <strain evidence="10 18">BIOML-A62</strain>
    </source>
</reference>
<evidence type="ECO:0000313" key="17">
    <source>
        <dbReference type="Proteomes" id="UP000434604"/>
    </source>
</evidence>
<dbReference type="Gene3D" id="3.30.565.10">
    <property type="entry name" value="Histidine kinase-like ATPase, C-terminal domain"/>
    <property type="match status" value="1"/>
</dbReference>
<dbReference type="Pfam" id="PF02518">
    <property type="entry name" value="HATPase_c"/>
    <property type="match status" value="1"/>
</dbReference>
<dbReference type="PRINTS" id="PR00344">
    <property type="entry name" value="BCTRLSENSOR"/>
</dbReference>
<protein>
    <recommendedName>
        <fullName evidence="2">histidine kinase</fullName>
        <ecNumber evidence="2">2.7.13.3</ecNumber>
    </recommendedName>
</protein>
<dbReference type="EMBL" id="WDED01000037">
    <property type="protein sequence ID" value="KAB6144105.1"/>
    <property type="molecule type" value="Genomic_DNA"/>
</dbReference>
<dbReference type="EMBL" id="WDEH01000012">
    <property type="protein sequence ID" value="KAB6139312.1"/>
    <property type="molecule type" value="Genomic_DNA"/>
</dbReference>
<dbReference type="AlphaFoldDB" id="A0A1Y4V672"/>
<dbReference type="Gene3D" id="3.30.450.40">
    <property type="match status" value="1"/>
</dbReference>
<sequence length="533" mass="61540">MTREKENYNAFLLHFLERLNGCESIENKITESLTDICEYYGFKRGFIYQTDGFRYFYLKETVGNSDNILRQRFEISEMTNQHAARINGKNKPFYACRNQNTSWNDVDIVDFYKVDSLLIRQIQDSEGKIIGFIGFGDREHAISFTDEELQVIHLILGSLSKEIAVREYKEREVRASKTLSSIMNNMGVDIYVNSFDSHDMLYVNESMAAPYGGIEHFEGKKCWQALYKDKTGECEFCPKKHLIDENGQPTKVYSWDYQRPFDKCWFRVFSAAFAWIDGQIAHVITSVDINHQKTIEEELRVAKEKAENLDRLKSAFLANMSHEIRTPLNAIVGFASLLVESDDKKERQDYVDIMQENTELLLQLISDILDLSKIEAGTLDFTMDHLDIKSFCEDIMRNYDIKEDKPVPVLLAPDLPEYYIYTDKKRLMQVITNFINNALKFTNEGQIMLEYRHKAESNEIEFAVTDTGMGIAPDKVDQVFDRFVKLNSFSKGTGLGLSICRSIIEHLGGTIGAESEIGVGSRFWFTHPLRLNQ</sequence>
<dbReference type="CDD" id="cd16922">
    <property type="entry name" value="HATPase_EvgS-ArcB-TorS-like"/>
    <property type="match status" value="1"/>
</dbReference>
<dbReference type="InterPro" id="IPR003661">
    <property type="entry name" value="HisK_dim/P_dom"/>
</dbReference>
<feature type="domain" description="Histidine kinase" evidence="9">
    <location>
        <begin position="319"/>
        <end position="531"/>
    </location>
</feature>
<dbReference type="EC" id="2.7.13.3" evidence="2"/>
<evidence type="ECO:0000256" key="1">
    <source>
        <dbReference type="ARBA" id="ARBA00000085"/>
    </source>
</evidence>
<accession>A0A1Y4V672</accession>
<dbReference type="EMBL" id="QROO01000004">
    <property type="protein sequence ID" value="RHL40515.1"/>
    <property type="molecule type" value="Genomic_DNA"/>
</dbReference>
<dbReference type="InterPro" id="IPR005467">
    <property type="entry name" value="His_kinase_dom"/>
</dbReference>
<evidence type="ECO:0000256" key="5">
    <source>
        <dbReference type="ARBA" id="ARBA00022741"/>
    </source>
</evidence>
<dbReference type="RefSeq" id="WP_004313188.1">
    <property type="nucleotide sequence ID" value="NZ_CABKPA010000035.1"/>
</dbReference>
<dbReference type="FunFam" id="1.10.287.130:FF:000002">
    <property type="entry name" value="Two-component osmosensing histidine kinase"/>
    <property type="match status" value="1"/>
</dbReference>
<keyword evidence="4" id="KW-0808">Transferase</keyword>
<dbReference type="GO" id="GO:0005524">
    <property type="term" value="F:ATP binding"/>
    <property type="evidence" value="ECO:0007669"/>
    <property type="project" value="UniProtKB-KW"/>
</dbReference>
<dbReference type="InterPro" id="IPR036890">
    <property type="entry name" value="HATPase_C_sf"/>
</dbReference>
<dbReference type="EMBL" id="QROC01000012">
    <property type="protein sequence ID" value="RHK97135.1"/>
    <property type="molecule type" value="Genomic_DNA"/>
</dbReference>
<dbReference type="Pfam" id="PF00512">
    <property type="entry name" value="HisKA"/>
    <property type="match status" value="1"/>
</dbReference>
<dbReference type="PROSITE" id="PS50109">
    <property type="entry name" value="HIS_KIN"/>
    <property type="match status" value="1"/>
</dbReference>
<proteinExistence type="predicted"/>
<evidence type="ECO:0000256" key="8">
    <source>
        <dbReference type="ARBA" id="ARBA00023012"/>
    </source>
</evidence>
<evidence type="ECO:0000313" key="18">
    <source>
        <dbReference type="Proteomes" id="UP000487596"/>
    </source>
</evidence>
<keyword evidence="6 13" id="KW-0418">Kinase</keyword>
<dbReference type="CDD" id="cd00082">
    <property type="entry name" value="HisKA"/>
    <property type="match status" value="1"/>
</dbReference>
<reference evidence="12" key="3">
    <citation type="submission" date="2023-08" db="EMBL/GenBank/DDBJ databases">
        <title>Mucin Metabolism Genes Underlie the Key Renovations of Bacteroides xylanisolvens Genomes in Captive Great Apes.</title>
        <authorList>
            <person name="Nishida A.H."/>
        </authorList>
    </citation>
    <scope>NUCLEOTIDE SEQUENCE</scope>
    <source>
        <strain evidence="12">P13.H9</strain>
    </source>
</reference>
<dbReference type="Gene3D" id="1.10.287.130">
    <property type="match status" value="1"/>
</dbReference>
<dbReference type="Proteomes" id="UP001198461">
    <property type="component" value="Unassembled WGS sequence"/>
</dbReference>
<dbReference type="SUPFAM" id="SSF47384">
    <property type="entry name" value="Homodimeric domain of signal transducing histidine kinase"/>
    <property type="match status" value="1"/>
</dbReference>
<evidence type="ECO:0000313" key="10">
    <source>
        <dbReference type="EMBL" id="KAB6139312.1"/>
    </source>
</evidence>
<evidence type="ECO:0000256" key="4">
    <source>
        <dbReference type="ARBA" id="ARBA00022679"/>
    </source>
</evidence>
<evidence type="ECO:0000256" key="3">
    <source>
        <dbReference type="ARBA" id="ARBA00022553"/>
    </source>
</evidence>
<evidence type="ECO:0000256" key="7">
    <source>
        <dbReference type="ARBA" id="ARBA00022840"/>
    </source>
</evidence>
<evidence type="ECO:0000313" key="14">
    <source>
        <dbReference type="EMBL" id="RHL40515.1"/>
    </source>
</evidence>
<keyword evidence="7" id="KW-0067">ATP-binding</keyword>
<dbReference type="SUPFAM" id="SSF55874">
    <property type="entry name" value="ATPase domain of HSP90 chaperone/DNA topoisomerase II/histidine kinase"/>
    <property type="match status" value="1"/>
</dbReference>
<dbReference type="Gene3D" id="3.30.450.20">
    <property type="entry name" value="PAS domain"/>
    <property type="match status" value="1"/>
</dbReference>
<evidence type="ECO:0000313" key="15">
    <source>
        <dbReference type="Proteomes" id="UP000284417"/>
    </source>
</evidence>
<evidence type="ECO:0000259" key="9">
    <source>
        <dbReference type="PROSITE" id="PS50109"/>
    </source>
</evidence>
<reference evidence="15 16" key="1">
    <citation type="submission" date="2018-08" db="EMBL/GenBank/DDBJ databases">
        <title>A genome reference for cultivated species of the human gut microbiota.</title>
        <authorList>
            <person name="Zou Y."/>
            <person name="Xue W."/>
            <person name="Luo G."/>
        </authorList>
    </citation>
    <scope>NUCLEOTIDE SEQUENCE [LARGE SCALE GENOMIC DNA]</scope>
    <source>
        <strain evidence="14 16">AF38-2</strain>
        <strain evidence="13 15">AF39-6AC</strain>
    </source>
</reference>
<dbReference type="Proteomes" id="UP000487596">
    <property type="component" value="Unassembled WGS sequence"/>
</dbReference>
<comment type="catalytic activity">
    <reaction evidence="1">
        <text>ATP + protein L-histidine = ADP + protein N-phospho-L-histidine.</text>
        <dbReference type="EC" id="2.7.13.3"/>
    </reaction>
</comment>
<dbReference type="InterPro" id="IPR036097">
    <property type="entry name" value="HisK_dim/P_sf"/>
</dbReference>
<keyword evidence="5" id="KW-0547">Nucleotide-binding</keyword>
<keyword evidence="8" id="KW-0902">Two-component regulatory system</keyword>
<dbReference type="Proteomes" id="UP000284495">
    <property type="component" value="Unassembled WGS sequence"/>
</dbReference>
<dbReference type="SMART" id="SM00387">
    <property type="entry name" value="HATPase_c"/>
    <property type="match status" value="1"/>
</dbReference>
<evidence type="ECO:0000313" key="16">
    <source>
        <dbReference type="Proteomes" id="UP000284495"/>
    </source>
</evidence>